<gene>
    <name evidence="2" type="ORF">BJ998_002202</name>
</gene>
<name>A0A7W9NGB6_9PSEU</name>
<dbReference type="SUPFAM" id="SSF46955">
    <property type="entry name" value="Putative DNA-binding domain"/>
    <property type="match status" value="1"/>
</dbReference>
<accession>A0A7W9NGB6</accession>
<dbReference type="GO" id="GO:0003677">
    <property type="term" value="F:DNA binding"/>
    <property type="evidence" value="ECO:0007669"/>
    <property type="project" value="UniProtKB-KW"/>
</dbReference>
<dbReference type="InterPro" id="IPR009061">
    <property type="entry name" value="DNA-bd_dom_put_sf"/>
</dbReference>
<keyword evidence="3" id="KW-1185">Reference proteome</keyword>
<dbReference type="AlphaFoldDB" id="A0A7W9NGB6"/>
<dbReference type="Proteomes" id="UP000585638">
    <property type="component" value="Unassembled WGS sequence"/>
</dbReference>
<feature type="domain" description="Helix-turn-helix" evidence="1">
    <location>
        <begin position="2"/>
        <end position="44"/>
    </location>
</feature>
<proteinExistence type="predicted"/>
<dbReference type="EMBL" id="JACHIR010000001">
    <property type="protein sequence ID" value="MBB5891006.1"/>
    <property type="molecule type" value="Genomic_DNA"/>
</dbReference>
<dbReference type="InterPro" id="IPR041657">
    <property type="entry name" value="HTH_17"/>
</dbReference>
<sequence>MATFLGIPVQTLYQWRRKGFGPKGTKVGKYVRYEPDGVREWFKSLGES</sequence>
<protein>
    <submittedName>
        <fullName evidence="2">Putative DNA-binding transcriptional regulator AlpA</fullName>
    </submittedName>
</protein>
<evidence type="ECO:0000259" key="1">
    <source>
        <dbReference type="Pfam" id="PF12728"/>
    </source>
</evidence>
<evidence type="ECO:0000313" key="3">
    <source>
        <dbReference type="Proteomes" id="UP000585638"/>
    </source>
</evidence>
<keyword evidence="2" id="KW-0238">DNA-binding</keyword>
<comment type="caution">
    <text evidence="2">The sequence shown here is derived from an EMBL/GenBank/DDBJ whole genome shotgun (WGS) entry which is preliminary data.</text>
</comment>
<organism evidence="2 3">
    <name type="scientific">Kutzneria kofuensis</name>
    <dbReference type="NCBI Taxonomy" id="103725"/>
    <lineage>
        <taxon>Bacteria</taxon>
        <taxon>Bacillati</taxon>
        <taxon>Actinomycetota</taxon>
        <taxon>Actinomycetes</taxon>
        <taxon>Pseudonocardiales</taxon>
        <taxon>Pseudonocardiaceae</taxon>
        <taxon>Kutzneria</taxon>
    </lineage>
</organism>
<reference evidence="2 3" key="1">
    <citation type="submission" date="2020-08" db="EMBL/GenBank/DDBJ databases">
        <title>Sequencing the genomes of 1000 actinobacteria strains.</title>
        <authorList>
            <person name="Klenk H.-P."/>
        </authorList>
    </citation>
    <scope>NUCLEOTIDE SEQUENCE [LARGE SCALE GENOMIC DNA]</scope>
    <source>
        <strain evidence="2 3">DSM 43851</strain>
    </source>
</reference>
<dbReference type="RefSeq" id="WP_376775855.1">
    <property type="nucleotide sequence ID" value="NZ_JACHIR010000001.1"/>
</dbReference>
<evidence type="ECO:0000313" key="2">
    <source>
        <dbReference type="EMBL" id="MBB5891006.1"/>
    </source>
</evidence>
<dbReference type="Pfam" id="PF12728">
    <property type="entry name" value="HTH_17"/>
    <property type="match status" value="1"/>
</dbReference>